<dbReference type="EMBL" id="CP075585">
    <property type="protein sequence ID" value="QZA58188.1"/>
    <property type="molecule type" value="Genomic_DNA"/>
</dbReference>
<accession>A0ABX8Z1K4</accession>
<reference evidence="1 2" key="2">
    <citation type="submission" date="2021-05" db="EMBL/GenBank/DDBJ databases">
        <title>Ecology and evolution of chlamydial symbionts of arthropods.</title>
        <authorList>
            <person name="Halter T."/>
            <person name="Sixt B.S."/>
            <person name="Toenshoff E.R."/>
            <person name="Koestlbacher S."/>
            <person name="Schulz F."/>
            <person name="Kostanjsek R."/>
            <person name="Collingro A."/>
            <person name="Hendrickx F."/>
            <person name="Horn M."/>
        </authorList>
    </citation>
    <scope>NUCLEOTIDE SEQUENCE [LARGE SCALE GENOMIC DNA]</scope>
    <source>
        <strain evidence="1 2">15C</strain>
    </source>
</reference>
<dbReference type="Proteomes" id="UP000822862">
    <property type="component" value="Chromosome"/>
</dbReference>
<evidence type="ECO:0000313" key="2">
    <source>
        <dbReference type="Proteomes" id="UP000822862"/>
    </source>
</evidence>
<sequence>MTSFVDPSYTSKSTYQNIQNNPSIKLTLYERISQLFFCLYEKISNLFSRKPNQMKKLKGIEPIYDVPKNNQLVKKPTLYERISNLFSREPSQEQLEEMNRQNTQLKQGLEKLHHYICVNATRINKLEACAHTLKDVIDAKEAENSLSKQTIPLEEELYSNRTQVSRLDSGFSEFLPMEKKHSLLSKARSYLETKIGQEIINCARIQIGKS</sequence>
<name>A0ABX8Z1K4_9BACT</name>
<protein>
    <submittedName>
        <fullName evidence="1">Uncharacterized protein</fullName>
    </submittedName>
</protein>
<reference evidence="1 2" key="1">
    <citation type="submission" date="2020-01" db="EMBL/GenBank/DDBJ databases">
        <authorList>
            <person name="Sixt B."/>
            <person name="Schulz F."/>
            <person name="Kostanjsek R."/>
            <person name="Koestlbacher S."/>
            <person name="Collingro A."/>
            <person name="Toenshoff E."/>
            <person name="Horn M."/>
        </authorList>
    </citation>
    <scope>NUCLEOTIDE SEQUENCE [LARGE SCALE GENOMIC DNA]</scope>
    <source>
        <strain evidence="1 2">15C</strain>
    </source>
</reference>
<keyword evidence="2" id="KW-1185">Reference proteome</keyword>
<dbReference type="RefSeq" id="WP_194845895.1">
    <property type="nucleotide sequence ID" value="NZ_CP075585.1"/>
</dbReference>
<proteinExistence type="predicted"/>
<evidence type="ECO:0000313" key="1">
    <source>
        <dbReference type="EMBL" id="QZA58188.1"/>
    </source>
</evidence>
<gene>
    <name evidence="1" type="ORF">RHAB15C_0000058</name>
</gene>
<organism evidence="1 2">
    <name type="scientific">Candidatus Rhabdochlamydia porcellionis</name>
    <dbReference type="NCBI Taxonomy" id="225148"/>
    <lineage>
        <taxon>Bacteria</taxon>
        <taxon>Pseudomonadati</taxon>
        <taxon>Chlamydiota</taxon>
        <taxon>Chlamydiia</taxon>
        <taxon>Parachlamydiales</taxon>
        <taxon>Candidatus Rhabdochlamydiaceae</taxon>
        <taxon>Candidatus Rhabdochlamydia</taxon>
    </lineage>
</organism>